<evidence type="ECO:0000313" key="7">
    <source>
        <dbReference type="EMBL" id="KXN65264.1"/>
    </source>
</evidence>
<dbReference type="Pfam" id="PF00170">
    <property type="entry name" value="bZIP_1"/>
    <property type="match status" value="1"/>
</dbReference>
<dbReference type="PANTHER" id="PTHR19304">
    <property type="entry name" value="CYCLIC-AMP RESPONSE ELEMENT BINDING PROTEIN"/>
    <property type="match status" value="1"/>
</dbReference>
<sequence length="282" mass="31556">MTSFAEYQPLYNFQNDNSYFTGDMNRQLDVEQHMLSTLNVTDSSLYINTNFNSSPSDFNVNNIPYIADQLTESLNCNKMYLPNYDPASLKYETFPEMAADTNTISWNALYTSPQQSSEFECYQPVANGYQFAPLNQTTYSNDGGEPSSCSSMDPTCIAGIFSTGSPVNMYPTQSIPISSSNSSSSSSDSYTPPSTKGITKAPRTSHKTQLKTPKSAADSKMDKLLKNREAAAKCRKKKREYLKTTKTLIESVNKENAQLEECILRLREEIVDMKLLLANINH</sequence>
<keyword evidence="3" id="KW-0804">Transcription</keyword>
<evidence type="ECO:0000256" key="5">
    <source>
        <dbReference type="SAM" id="MobiDB-lite"/>
    </source>
</evidence>
<proteinExistence type="predicted"/>
<evidence type="ECO:0000313" key="8">
    <source>
        <dbReference type="Proteomes" id="UP000070444"/>
    </source>
</evidence>
<comment type="subcellular location">
    <subcellularLocation>
        <location evidence="1">Nucleus</location>
    </subcellularLocation>
</comment>
<name>A0A137NRB9_CONC2</name>
<dbReference type="EMBL" id="KQ964929">
    <property type="protein sequence ID" value="KXN65264.1"/>
    <property type="molecule type" value="Genomic_DNA"/>
</dbReference>
<evidence type="ECO:0000256" key="2">
    <source>
        <dbReference type="ARBA" id="ARBA00023015"/>
    </source>
</evidence>
<dbReference type="GO" id="GO:0003700">
    <property type="term" value="F:DNA-binding transcription factor activity"/>
    <property type="evidence" value="ECO:0007669"/>
    <property type="project" value="InterPro"/>
</dbReference>
<dbReference type="PROSITE" id="PS00036">
    <property type="entry name" value="BZIP_BASIC"/>
    <property type="match status" value="1"/>
</dbReference>
<dbReference type="GO" id="GO:0005634">
    <property type="term" value="C:nucleus"/>
    <property type="evidence" value="ECO:0007669"/>
    <property type="project" value="UniProtKB-SubCell"/>
</dbReference>
<dbReference type="Gene3D" id="1.20.5.170">
    <property type="match status" value="1"/>
</dbReference>
<dbReference type="SMART" id="SM00338">
    <property type="entry name" value="BRLZ"/>
    <property type="match status" value="1"/>
</dbReference>
<protein>
    <recommendedName>
        <fullName evidence="6">BZIP domain-containing protein</fullName>
    </recommendedName>
</protein>
<evidence type="ECO:0000259" key="6">
    <source>
        <dbReference type="PROSITE" id="PS50217"/>
    </source>
</evidence>
<evidence type="ECO:0000256" key="3">
    <source>
        <dbReference type="ARBA" id="ARBA00023163"/>
    </source>
</evidence>
<feature type="domain" description="BZIP" evidence="6">
    <location>
        <begin position="217"/>
        <end position="280"/>
    </location>
</feature>
<dbReference type="SUPFAM" id="SSF57959">
    <property type="entry name" value="Leucine zipper domain"/>
    <property type="match status" value="1"/>
</dbReference>
<dbReference type="PROSITE" id="PS50217">
    <property type="entry name" value="BZIP"/>
    <property type="match status" value="1"/>
</dbReference>
<feature type="region of interest" description="Disordered" evidence="5">
    <location>
        <begin position="172"/>
        <end position="219"/>
    </location>
</feature>
<dbReference type="CDD" id="cd14686">
    <property type="entry name" value="bZIP"/>
    <property type="match status" value="1"/>
</dbReference>
<gene>
    <name evidence="7" type="ORF">CONCODRAFT_13209</name>
</gene>
<organism evidence="7 8">
    <name type="scientific">Conidiobolus coronatus (strain ATCC 28846 / CBS 209.66 / NRRL 28638)</name>
    <name type="common">Delacroixia coronata</name>
    <dbReference type="NCBI Taxonomy" id="796925"/>
    <lineage>
        <taxon>Eukaryota</taxon>
        <taxon>Fungi</taxon>
        <taxon>Fungi incertae sedis</taxon>
        <taxon>Zoopagomycota</taxon>
        <taxon>Entomophthoromycotina</taxon>
        <taxon>Entomophthoromycetes</taxon>
        <taxon>Entomophthorales</taxon>
        <taxon>Ancylistaceae</taxon>
        <taxon>Conidiobolus</taxon>
    </lineage>
</organism>
<keyword evidence="8" id="KW-1185">Reference proteome</keyword>
<dbReference type="Proteomes" id="UP000070444">
    <property type="component" value="Unassembled WGS sequence"/>
</dbReference>
<keyword evidence="2" id="KW-0805">Transcription regulation</keyword>
<dbReference type="InterPro" id="IPR051027">
    <property type="entry name" value="bZIP_transcription_factors"/>
</dbReference>
<dbReference type="AlphaFoldDB" id="A0A137NRB9"/>
<accession>A0A137NRB9</accession>
<reference evidence="7 8" key="1">
    <citation type="journal article" date="2015" name="Genome Biol. Evol.">
        <title>Phylogenomic analyses indicate that early fungi evolved digesting cell walls of algal ancestors of land plants.</title>
        <authorList>
            <person name="Chang Y."/>
            <person name="Wang S."/>
            <person name="Sekimoto S."/>
            <person name="Aerts A.L."/>
            <person name="Choi C."/>
            <person name="Clum A."/>
            <person name="LaButti K.M."/>
            <person name="Lindquist E.A."/>
            <person name="Yee Ngan C."/>
            <person name="Ohm R.A."/>
            <person name="Salamov A.A."/>
            <person name="Grigoriev I.V."/>
            <person name="Spatafora J.W."/>
            <person name="Berbee M.L."/>
        </authorList>
    </citation>
    <scope>NUCLEOTIDE SEQUENCE [LARGE SCALE GENOMIC DNA]</scope>
    <source>
        <strain evidence="7 8">NRRL 28638</strain>
    </source>
</reference>
<dbReference type="InterPro" id="IPR004827">
    <property type="entry name" value="bZIP"/>
</dbReference>
<feature type="compositionally biased region" description="Low complexity" evidence="5">
    <location>
        <begin position="174"/>
        <end position="194"/>
    </location>
</feature>
<evidence type="ECO:0000256" key="4">
    <source>
        <dbReference type="ARBA" id="ARBA00023242"/>
    </source>
</evidence>
<keyword evidence="4" id="KW-0539">Nucleus</keyword>
<dbReference type="STRING" id="796925.A0A137NRB9"/>
<evidence type="ECO:0000256" key="1">
    <source>
        <dbReference type="ARBA" id="ARBA00004123"/>
    </source>
</evidence>
<dbReference type="InterPro" id="IPR046347">
    <property type="entry name" value="bZIP_sf"/>
</dbReference>